<name>A0A1H8VVQ9_9EURY</name>
<organism evidence="10 11">
    <name type="scientific">Halogranum amylolyticum</name>
    <dbReference type="NCBI Taxonomy" id="660520"/>
    <lineage>
        <taxon>Archaea</taxon>
        <taxon>Methanobacteriati</taxon>
        <taxon>Methanobacteriota</taxon>
        <taxon>Stenosarchaea group</taxon>
        <taxon>Halobacteria</taxon>
        <taxon>Halobacteriales</taxon>
        <taxon>Haloferacaceae</taxon>
    </lineage>
</organism>
<keyword evidence="6" id="KW-0347">Helicase</keyword>
<evidence type="ECO:0000256" key="7">
    <source>
        <dbReference type="ARBA" id="ARBA00022840"/>
    </source>
</evidence>
<evidence type="ECO:0000256" key="2">
    <source>
        <dbReference type="ARBA" id="ARBA00009046"/>
    </source>
</evidence>
<dbReference type="CDD" id="cd09641">
    <property type="entry name" value="Cas3''_I"/>
    <property type="match status" value="1"/>
</dbReference>
<dbReference type="RefSeq" id="WP_089827366.1">
    <property type="nucleotide sequence ID" value="NZ_FODV01000020.1"/>
</dbReference>
<dbReference type="InterPro" id="IPR054712">
    <property type="entry name" value="Cas3-like_dom"/>
</dbReference>
<dbReference type="Gene3D" id="3.40.50.300">
    <property type="entry name" value="P-loop containing nucleotide triphosphate hydrolases"/>
    <property type="match status" value="2"/>
</dbReference>
<evidence type="ECO:0000313" key="10">
    <source>
        <dbReference type="EMBL" id="SEP19471.1"/>
    </source>
</evidence>
<evidence type="ECO:0000256" key="1">
    <source>
        <dbReference type="ARBA" id="ARBA00006847"/>
    </source>
</evidence>
<dbReference type="NCBIfam" id="TIGR01596">
    <property type="entry name" value="cas3_HD"/>
    <property type="match status" value="1"/>
</dbReference>
<dbReference type="PROSITE" id="PS51643">
    <property type="entry name" value="HD_CAS3"/>
    <property type="match status" value="1"/>
</dbReference>
<dbReference type="GO" id="GO:0005524">
    <property type="term" value="F:ATP binding"/>
    <property type="evidence" value="ECO:0007669"/>
    <property type="project" value="UniProtKB-KW"/>
</dbReference>
<keyword evidence="11" id="KW-1185">Reference proteome</keyword>
<evidence type="ECO:0000256" key="6">
    <source>
        <dbReference type="ARBA" id="ARBA00022806"/>
    </source>
</evidence>
<keyword evidence="4" id="KW-0547">Nucleotide-binding</keyword>
<dbReference type="GO" id="GO:0004519">
    <property type="term" value="F:endonuclease activity"/>
    <property type="evidence" value="ECO:0007669"/>
    <property type="project" value="UniProtKB-KW"/>
</dbReference>
<dbReference type="Pfam" id="PF22590">
    <property type="entry name" value="Cas3-like_C_2"/>
    <property type="match status" value="1"/>
</dbReference>
<evidence type="ECO:0000256" key="3">
    <source>
        <dbReference type="ARBA" id="ARBA00022723"/>
    </source>
</evidence>
<comment type="similarity">
    <text evidence="2">In the central section; belongs to the CRISPR-associated helicase Cas3 family.</text>
</comment>
<protein>
    <submittedName>
        <fullName evidence="10">CRISPR-associated endonuclease Cas3-HD</fullName>
    </submittedName>
</protein>
<dbReference type="GO" id="GO:0016787">
    <property type="term" value="F:hydrolase activity"/>
    <property type="evidence" value="ECO:0007669"/>
    <property type="project" value="UniProtKB-KW"/>
</dbReference>
<sequence length="925" mass="101743">MDRPLISHPIASTKHDYPQSQLTSAGDLKLTAHNSVVSERAVRLFRFTDERASYLKVASALHDFGKATPQFQAYLRGTYDGPDEQRFHARLGALATWFVLGELDASPQDKLAATLAVARHHQALPNAAPYTAHTLAEAFDAEAIHAQCDQISSRWPDEATELLQLSGVNVTWESFKAWVDSGDVVDELHKHSARQELTGPKPNGETLPERLYDRTLHYWAALTLADKSHAMDIQEDHVFNLDTLDQATIEEYIATLRDDPPVNDLEAQLNDERERARRQAVRGVHEWIENGPAISTLTLPTGLGKTFTGLSAAFEARDLLGDSDPSQPIVYALPYTSIIEQTRAIFEDPDLWGVDPTTSALTVHHYLSETVVYHDERNDTDVDNSDVEETAQLLGESWRDGTVLTTFVQLFESLTGPSNRQGLKLSALDGGLVILDEPQALPKDWWDAIKRLLDLLTTEYGTKVIAMTATQPTLFRDVETESLLSAGEDHDDNSCQHCLDCPAYRTDLPPASEAAYFEQAERVRYTIEETALCHQLDADETYLSHEAAAERILNTTSDDGSTLAICNTIDSSSELTESICSNSETVHLGATIQNLLHEQNLNTVSMDIAPLAIAHDVLAEHGIVATEEGEWMVPDGVGPLVLTLNSRYRPFDRQVIIELADLLSTSSIPFVLISTQAIEAGVDLSFKTVFRDIAPLDSIVQAAGRCNRSYEWGRNGGRVVVWTLADPDEETPDNPASSPPAHYVYERGSTDTGIPAHLQLIATVLADVEDPTDVSDVELSKHAVDAYFDALEQKSLSSTEIREHIDTSDAGWLAQQSLIGGYQTVDVLVALTDAEQRWINQLTDRFINGDPSAYDDLANAANIRVSLPVDTVEDVPAISRVDGKERSADGVQVYRYTGDSGLRYAFSEGGLQGSDDVVAGRFTGI</sequence>
<comment type="similarity">
    <text evidence="1">In the N-terminal section; belongs to the CRISPR-associated nuclease Cas3-HD family.</text>
</comment>
<gene>
    <name evidence="10" type="ORF">SAMN04487948_12023</name>
</gene>
<evidence type="ECO:0000256" key="5">
    <source>
        <dbReference type="ARBA" id="ARBA00022801"/>
    </source>
</evidence>
<dbReference type="SUPFAM" id="SSF52540">
    <property type="entry name" value="P-loop containing nucleoside triphosphate hydrolases"/>
    <property type="match status" value="1"/>
</dbReference>
<keyword evidence="10" id="KW-0255">Endonuclease</keyword>
<proteinExistence type="inferred from homology"/>
<keyword evidence="7" id="KW-0067">ATP-binding</keyword>
<keyword evidence="5" id="KW-0378">Hydrolase</keyword>
<dbReference type="InterPro" id="IPR006483">
    <property type="entry name" value="CRISPR-assoc_Cas3_HD"/>
</dbReference>
<evidence type="ECO:0000256" key="4">
    <source>
        <dbReference type="ARBA" id="ARBA00022741"/>
    </source>
</evidence>
<dbReference type="InterPro" id="IPR038257">
    <property type="entry name" value="CRISPR-assoc_Cas3_HD_sf"/>
</dbReference>
<evidence type="ECO:0000256" key="8">
    <source>
        <dbReference type="ARBA" id="ARBA00023118"/>
    </source>
</evidence>
<dbReference type="SUPFAM" id="SSF109604">
    <property type="entry name" value="HD-domain/PDEase-like"/>
    <property type="match status" value="1"/>
</dbReference>
<dbReference type="OrthoDB" id="43851at2157"/>
<dbReference type="Proteomes" id="UP000199126">
    <property type="component" value="Unassembled WGS sequence"/>
</dbReference>
<keyword evidence="3" id="KW-0479">Metal-binding</keyword>
<dbReference type="InterPro" id="IPR027417">
    <property type="entry name" value="P-loop_NTPase"/>
</dbReference>
<dbReference type="GO" id="GO:0046872">
    <property type="term" value="F:metal ion binding"/>
    <property type="evidence" value="ECO:0007669"/>
    <property type="project" value="UniProtKB-KW"/>
</dbReference>
<dbReference type="EMBL" id="FODV01000020">
    <property type="protein sequence ID" value="SEP19471.1"/>
    <property type="molecule type" value="Genomic_DNA"/>
</dbReference>
<dbReference type="GO" id="GO:0004386">
    <property type="term" value="F:helicase activity"/>
    <property type="evidence" value="ECO:0007669"/>
    <property type="project" value="UniProtKB-KW"/>
</dbReference>
<evidence type="ECO:0000259" key="9">
    <source>
        <dbReference type="PROSITE" id="PS51643"/>
    </source>
</evidence>
<evidence type="ECO:0000313" key="11">
    <source>
        <dbReference type="Proteomes" id="UP000199126"/>
    </source>
</evidence>
<accession>A0A1H8VVQ9</accession>
<dbReference type="GO" id="GO:0051607">
    <property type="term" value="P:defense response to virus"/>
    <property type="evidence" value="ECO:0007669"/>
    <property type="project" value="UniProtKB-KW"/>
</dbReference>
<keyword evidence="10" id="KW-0540">Nuclease</keyword>
<keyword evidence="8" id="KW-0051">Antiviral defense</keyword>
<feature type="domain" description="HD Cas3-type" evidence="9">
    <location>
        <begin position="23"/>
        <end position="228"/>
    </location>
</feature>
<dbReference type="Gene3D" id="1.10.3210.30">
    <property type="match status" value="1"/>
</dbReference>
<dbReference type="AlphaFoldDB" id="A0A1H8VVQ9"/>
<reference evidence="11" key="1">
    <citation type="submission" date="2016-10" db="EMBL/GenBank/DDBJ databases">
        <authorList>
            <person name="Varghese N."/>
            <person name="Submissions S."/>
        </authorList>
    </citation>
    <scope>NUCLEOTIDE SEQUENCE [LARGE SCALE GENOMIC DNA]</scope>
    <source>
        <strain evidence="11">CGMCC 1.10121</strain>
    </source>
</reference>